<protein>
    <submittedName>
        <fullName evidence="1">Uncharacterized protein</fullName>
    </submittedName>
</protein>
<dbReference type="EMBL" id="KZ452042">
    <property type="protein sequence ID" value="PKA48971.1"/>
    <property type="molecule type" value="Genomic_DNA"/>
</dbReference>
<accession>A0A2I0A0A6</accession>
<dbReference type="AlphaFoldDB" id="A0A2I0A0A6"/>
<dbReference type="STRING" id="1088818.A0A2I0A0A6"/>
<name>A0A2I0A0A6_9ASPA</name>
<sequence>MTTVISTCQQHVTRVTGRLRSAAGSRRLGRLSPRTPAFLSRRLRSISFTGGRVKRLATACSWRKGLSIGLRIAEEEEEEEDEDEGEEEVVWKRTILMGEKCQPLDFSGVIYYDHRGRRVALARRPRRPPPFSIPEEKGIN</sequence>
<dbReference type="PANTHER" id="PTHR33237">
    <property type="entry name" value="F2P16.13 PROTEIN-RELATED"/>
    <property type="match status" value="1"/>
</dbReference>
<dbReference type="OrthoDB" id="755532at2759"/>
<proteinExistence type="predicted"/>
<dbReference type="Proteomes" id="UP000236161">
    <property type="component" value="Unassembled WGS sequence"/>
</dbReference>
<reference evidence="1 2" key="1">
    <citation type="journal article" date="2017" name="Nature">
        <title>The Apostasia genome and the evolution of orchids.</title>
        <authorList>
            <person name="Zhang G.Q."/>
            <person name="Liu K.W."/>
            <person name="Li Z."/>
            <person name="Lohaus R."/>
            <person name="Hsiao Y.Y."/>
            <person name="Niu S.C."/>
            <person name="Wang J.Y."/>
            <person name="Lin Y.C."/>
            <person name="Xu Q."/>
            <person name="Chen L.J."/>
            <person name="Yoshida K."/>
            <person name="Fujiwara S."/>
            <person name="Wang Z.W."/>
            <person name="Zhang Y.Q."/>
            <person name="Mitsuda N."/>
            <person name="Wang M."/>
            <person name="Liu G.H."/>
            <person name="Pecoraro L."/>
            <person name="Huang H.X."/>
            <person name="Xiao X.J."/>
            <person name="Lin M."/>
            <person name="Wu X.Y."/>
            <person name="Wu W.L."/>
            <person name="Chen Y.Y."/>
            <person name="Chang S.B."/>
            <person name="Sakamoto S."/>
            <person name="Ohme-Takagi M."/>
            <person name="Yagi M."/>
            <person name="Zeng S.J."/>
            <person name="Shen C.Y."/>
            <person name="Yeh C.M."/>
            <person name="Luo Y.B."/>
            <person name="Tsai W.C."/>
            <person name="Van de Peer Y."/>
            <person name="Liu Z.J."/>
        </authorList>
    </citation>
    <scope>NUCLEOTIDE SEQUENCE [LARGE SCALE GENOMIC DNA]</scope>
    <source>
        <strain evidence="2">cv. Shenzhen</strain>
        <tissue evidence="1">Stem</tissue>
    </source>
</reference>
<dbReference type="PANTHER" id="PTHR33237:SF46">
    <property type="entry name" value="OS01G0606100 PROTEIN"/>
    <property type="match status" value="1"/>
</dbReference>
<organism evidence="1 2">
    <name type="scientific">Apostasia shenzhenica</name>
    <dbReference type="NCBI Taxonomy" id="1088818"/>
    <lineage>
        <taxon>Eukaryota</taxon>
        <taxon>Viridiplantae</taxon>
        <taxon>Streptophyta</taxon>
        <taxon>Embryophyta</taxon>
        <taxon>Tracheophyta</taxon>
        <taxon>Spermatophyta</taxon>
        <taxon>Magnoliopsida</taxon>
        <taxon>Liliopsida</taxon>
        <taxon>Asparagales</taxon>
        <taxon>Orchidaceae</taxon>
        <taxon>Apostasioideae</taxon>
        <taxon>Apostasia</taxon>
    </lineage>
</organism>
<gene>
    <name evidence="1" type="ORF">AXF42_Ash019509</name>
</gene>
<evidence type="ECO:0000313" key="1">
    <source>
        <dbReference type="EMBL" id="PKA48971.1"/>
    </source>
</evidence>
<evidence type="ECO:0000313" key="2">
    <source>
        <dbReference type="Proteomes" id="UP000236161"/>
    </source>
</evidence>
<keyword evidence="2" id="KW-1185">Reference proteome</keyword>